<proteinExistence type="predicted"/>
<evidence type="ECO:0000313" key="2">
    <source>
        <dbReference type="Proteomes" id="UP001627154"/>
    </source>
</evidence>
<dbReference type="EMBL" id="JBJJXI010000021">
    <property type="protein sequence ID" value="KAL3405325.1"/>
    <property type="molecule type" value="Genomic_DNA"/>
</dbReference>
<reference evidence="1 2" key="1">
    <citation type="journal article" date="2024" name="bioRxiv">
        <title>A reference genome for Trichogramma kaykai: A tiny desert-dwelling parasitoid wasp with competing sex-ratio distorters.</title>
        <authorList>
            <person name="Culotta J."/>
            <person name="Lindsey A.R."/>
        </authorList>
    </citation>
    <scope>NUCLEOTIDE SEQUENCE [LARGE SCALE GENOMIC DNA]</scope>
    <source>
        <strain evidence="1 2">KSX58</strain>
    </source>
</reference>
<gene>
    <name evidence="1" type="ORF">TKK_002350</name>
</gene>
<sequence>MRERHSRSTPSSGWLQKSRWRCSFTESRSTRTTGFTTTWLSSFDKKFIRQTASTFVSIKIYSNKKQTDVHSNKSHAIGYICALLMQLPKSRTVSEMHTTKKTRATLYSRSVSDHNDRYPLKSHHRCRDRKYNMRAIVVINLNFKFKSEILHYETILKPSQLDNTFALCKSTNCMCACKCANVH</sequence>
<accession>A0ABD2XJF6</accession>
<evidence type="ECO:0000313" key="1">
    <source>
        <dbReference type="EMBL" id="KAL3405325.1"/>
    </source>
</evidence>
<dbReference type="AlphaFoldDB" id="A0ABD2XJF6"/>
<organism evidence="1 2">
    <name type="scientific">Trichogramma kaykai</name>
    <dbReference type="NCBI Taxonomy" id="54128"/>
    <lineage>
        <taxon>Eukaryota</taxon>
        <taxon>Metazoa</taxon>
        <taxon>Ecdysozoa</taxon>
        <taxon>Arthropoda</taxon>
        <taxon>Hexapoda</taxon>
        <taxon>Insecta</taxon>
        <taxon>Pterygota</taxon>
        <taxon>Neoptera</taxon>
        <taxon>Endopterygota</taxon>
        <taxon>Hymenoptera</taxon>
        <taxon>Apocrita</taxon>
        <taxon>Proctotrupomorpha</taxon>
        <taxon>Chalcidoidea</taxon>
        <taxon>Trichogrammatidae</taxon>
        <taxon>Trichogramma</taxon>
    </lineage>
</organism>
<dbReference type="Proteomes" id="UP001627154">
    <property type="component" value="Unassembled WGS sequence"/>
</dbReference>
<comment type="caution">
    <text evidence="1">The sequence shown here is derived from an EMBL/GenBank/DDBJ whole genome shotgun (WGS) entry which is preliminary data.</text>
</comment>
<protein>
    <submittedName>
        <fullName evidence="1">Uncharacterized protein</fullName>
    </submittedName>
</protein>
<keyword evidence="2" id="KW-1185">Reference proteome</keyword>
<name>A0ABD2XJF6_9HYME</name>